<dbReference type="PANTHER" id="PTHR42912">
    <property type="entry name" value="METHYLTRANSFERASE"/>
    <property type="match status" value="1"/>
</dbReference>
<dbReference type="Gene3D" id="3.40.50.150">
    <property type="entry name" value="Vaccinia Virus protein VP39"/>
    <property type="match status" value="1"/>
</dbReference>
<dbReference type="AlphaFoldDB" id="A0A0H1R7S8"/>
<proteinExistence type="predicted"/>
<dbReference type="CDD" id="cd02440">
    <property type="entry name" value="AdoMet_MTases"/>
    <property type="match status" value="1"/>
</dbReference>
<keyword evidence="2" id="KW-0489">Methyltransferase</keyword>
<dbReference type="Proteomes" id="UP000035301">
    <property type="component" value="Unassembled WGS sequence"/>
</dbReference>
<dbReference type="OrthoDB" id="1018at2157"/>
<keyword evidence="2" id="KW-0808">Transferase</keyword>
<keyword evidence="3" id="KW-1185">Reference proteome</keyword>
<dbReference type="GO" id="GO:0032259">
    <property type="term" value="P:methylation"/>
    <property type="evidence" value="ECO:0007669"/>
    <property type="project" value="UniProtKB-KW"/>
</dbReference>
<gene>
    <name evidence="2" type="ORF">SZ63_06850</name>
</gene>
<organism evidence="2 3">
    <name type="scientific">Methanoculleus sediminis</name>
    <dbReference type="NCBI Taxonomy" id="1550566"/>
    <lineage>
        <taxon>Archaea</taxon>
        <taxon>Methanobacteriati</taxon>
        <taxon>Methanobacteriota</taxon>
        <taxon>Stenosarchaea group</taxon>
        <taxon>Methanomicrobia</taxon>
        <taxon>Methanomicrobiales</taxon>
        <taxon>Methanomicrobiaceae</taxon>
        <taxon>Methanoculleus</taxon>
    </lineage>
</organism>
<comment type="caution">
    <text evidence="2">The sequence shown here is derived from an EMBL/GenBank/DDBJ whole genome shotgun (WGS) entry which is preliminary data.</text>
</comment>
<evidence type="ECO:0000313" key="3">
    <source>
        <dbReference type="Proteomes" id="UP000035301"/>
    </source>
</evidence>
<dbReference type="InterPro" id="IPR050508">
    <property type="entry name" value="Methyltransf_Superfamily"/>
</dbReference>
<dbReference type="SUPFAM" id="SSF53335">
    <property type="entry name" value="S-adenosyl-L-methionine-dependent methyltransferases"/>
    <property type="match status" value="1"/>
</dbReference>
<dbReference type="GO" id="GO:0008757">
    <property type="term" value="F:S-adenosylmethionine-dependent methyltransferase activity"/>
    <property type="evidence" value="ECO:0007669"/>
    <property type="project" value="InterPro"/>
</dbReference>
<feature type="domain" description="Methyltransferase type 11" evidence="1">
    <location>
        <begin position="47"/>
        <end position="144"/>
    </location>
</feature>
<dbReference type="Pfam" id="PF08241">
    <property type="entry name" value="Methyltransf_11"/>
    <property type="match status" value="1"/>
</dbReference>
<reference evidence="2 3" key="1">
    <citation type="journal article" date="2015" name="Int. J. Syst. Evol. Microbiol.">
        <title>Methanoculleus sediminis sp. nov., a methanogen from sediments near a submarine mud volcano.</title>
        <authorList>
            <person name="Chen S.C."/>
            <person name="Chen M.F."/>
            <person name="Lai M.C."/>
            <person name="Weng C.Y."/>
            <person name="Wu S.Y."/>
            <person name="Lin S."/>
            <person name="Yang T.F."/>
            <person name="Chen P.C."/>
        </authorList>
    </citation>
    <scope>NUCLEOTIDE SEQUENCE [LARGE SCALE GENOMIC DNA]</scope>
    <source>
        <strain evidence="2 3">S3Fa</strain>
    </source>
</reference>
<dbReference type="PANTHER" id="PTHR42912:SF80">
    <property type="entry name" value="METHYLTRANSFERASE DOMAIN-CONTAINING PROTEIN"/>
    <property type="match status" value="1"/>
</dbReference>
<dbReference type="PATRIC" id="fig|1550566.3.peg.1489"/>
<dbReference type="InterPro" id="IPR013216">
    <property type="entry name" value="Methyltransf_11"/>
</dbReference>
<accession>A0A0H1R7S8</accession>
<sequence length="213" mass="22952">MGYVPGRFDRDGAEDMDRIAKTIFAPVYPVIARQIIEQCGFSRGRCLDIGSGPGSLGIALAQASDLAVTLLDSSPEMIAVAGGNVREAGLSARVALLSGDVHEIPLPDGSVDLAVSRGSLFFWEDLPRAFSEIHRVLAPGGKTYVGGGFGTAELRDAIAATMERANPEWRSFRDRNLGTDNRERVAGILADLGFCHRLVSDDSGFWIVMEKER</sequence>
<protein>
    <submittedName>
        <fullName evidence="2">Methyltransferase</fullName>
    </submittedName>
</protein>
<evidence type="ECO:0000313" key="2">
    <source>
        <dbReference type="EMBL" id="KLK88697.1"/>
    </source>
</evidence>
<dbReference type="RefSeq" id="WP_048183047.1">
    <property type="nucleotide sequence ID" value="NZ_JXOJ01000002.1"/>
</dbReference>
<evidence type="ECO:0000259" key="1">
    <source>
        <dbReference type="Pfam" id="PF08241"/>
    </source>
</evidence>
<dbReference type="STRING" id="1550566.SZ63_06850"/>
<name>A0A0H1R7S8_9EURY</name>
<dbReference type="EMBL" id="JXOJ01000002">
    <property type="protein sequence ID" value="KLK88697.1"/>
    <property type="molecule type" value="Genomic_DNA"/>
</dbReference>
<dbReference type="InterPro" id="IPR029063">
    <property type="entry name" value="SAM-dependent_MTases_sf"/>
</dbReference>